<evidence type="ECO:0000256" key="3">
    <source>
        <dbReference type="ARBA" id="ARBA00022989"/>
    </source>
</evidence>
<keyword evidence="3 9" id="KW-1133">Transmembrane helix</keyword>
<evidence type="ECO:0000256" key="6">
    <source>
        <dbReference type="ARBA" id="ARBA00023170"/>
    </source>
</evidence>
<dbReference type="Proteomes" id="UP000586634">
    <property type="component" value="Unassembled WGS sequence"/>
</dbReference>
<dbReference type="PANTHER" id="PTHR11334">
    <property type="entry name" value="MAS-RELATED G-PROTEIN COUPLED RECEPTOR"/>
    <property type="match status" value="1"/>
</dbReference>
<evidence type="ECO:0000256" key="7">
    <source>
        <dbReference type="ARBA" id="ARBA00023224"/>
    </source>
</evidence>
<comment type="subcellular location">
    <subcellularLocation>
        <location evidence="1">Membrane</location>
        <topology evidence="1">Multi-pass membrane protein</topology>
    </subcellularLocation>
</comment>
<keyword evidence="4 8" id="KW-0297">G-protein coupled receptor</keyword>
<feature type="domain" description="G-protein coupled receptors family 1 profile" evidence="10">
    <location>
        <begin position="51"/>
        <end position="140"/>
    </location>
</feature>
<dbReference type="InterPro" id="IPR026234">
    <property type="entry name" value="MRGPCRFAMILY"/>
</dbReference>
<dbReference type="PRINTS" id="PR00237">
    <property type="entry name" value="GPCRRHODOPSN"/>
</dbReference>
<dbReference type="InterPro" id="IPR017452">
    <property type="entry name" value="GPCR_Rhodpsn_7TM"/>
</dbReference>
<dbReference type="GO" id="GO:0005886">
    <property type="term" value="C:plasma membrane"/>
    <property type="evidence" value="ECO:0007669"/>
    <property type="project" value="TreeGrafter"/>
</dbReference>
<dbReference type="AlphaFoldDB" id="A0A7L1HXX7"/>
<evidence type="ECO:0000256" key="1">
    <source>
        <dbReference type="ARBA" id="ARBA00004141"/>
    </source>
</evidence>
<feature type="transmembrane region" description="Helical" evidence="9">
    <location>
        <begin position="32"/>
        <end position="59"/>
    </location>
</feature>
<evidence type="ECO:0000256" key="5">
    <source>
        <dbReference type="ARBA" id="ARBA00023136"/>
    </source>
</evidence>
<gene>
    <name evidence="11" type="primary">Mas1_1</name>
    <name evidence="11" type="ORF">NYCSEM_R15625</name>
</gene>
<evidence type="ECO:0000256" key="8">
    <source>
        <dbReference type="RuleBase" id="RU000688"/>
    </source>
</evidence>
<keyword evidence="5 9" id="KW-0472">Membrane</keyword>
<feature type="non-terminal residue" evidence="11">
    <location>
        <position position="140"/>
    </location>
</feature>
<evidence type="ECO:0000313" key="11">
    <source>
        <dbReference type="EMBL" id="NXN29999.1"/>
    </source>
</evidence>
<sequence length="140" mass="15909">ETNTTNLLLNSTDFGYEDSQDDTQDHCILLNFSVFVVAGVFIFISLCGLVGNMVVVWFLSFHMKRNPFTVYVLNLAIADFSLLLFILVILISYIISAVSCFFPLEYGFILLLLIVLFLFWYLASMYLLTAMSIERCASVL</sequence>
<dbReference type="PRINTS" id="PR02108">
    <property type="entry name" value="MRGPCRFAMILY"/>
</dbReference>
<dbReference type="EMBL" id="VXBJ01005305">
    <property type="protein sequence ID" value="NXN29999.1"/>
    <property type="molecule type" value="Genomic_DNA"/>
</dbReference>
<dbReference type="OrthoDB" id="9896011at2759"/>
<keyword evidence="6 8" id="KW-0675">Receptor</keyword>
<dbReference type="Pfam" id="PF00001">
    <property type="entry name" value="7tm_1"/>
    <property type="match status" value="1"/>
</dbReference>
<dbReference type="Gene3D" id="1.20.1070.10">
    <property type="entry name" value="Rhodopsin 7-helix transmembrane proteins"/>
    <property type="match status" value="1"/>
</dbReference>
<evidence type="ECO:0000313" key="12">
    <source>
        <dbReference type="Proteomes" id="UP000586634"/>
    </source>
</evidence>
<dbReference type="PANTHER" id="PTHR11334:SF68">
    <property type="entry name" value="G-PROTEIN COUPLED RECEPTORS FAMILY 1 PROFILE DOMAIN-CONTAINING PROTEIN-RELATED"/>
    <property type="match status" value="1"/>
</dbReference>
<dbReference type="InterPro" id="IPR000276">
    <property type="entry name" value="GPCR_Rhodpsn"/>
</dbReference>
<evidence type="ECO:0000256" key="4">
    <source>
        <dbReference type="ARBA" id="ARBA00023040"/>
    </source>
</evidence>
<comment type="caution">
    <text evidence="11">The sequence shown here is derived from an EMBL/GenBank/DDBJ whole genome shotgun (WGS) entry which is preliminary data.</text>
</comment>
<dbReference type="GO" id="GO:0004930">
    <property type="term" value="F:G protein-coupled receptor activity"/>
    <property type="evidence" value="ECO:0007669"/>
    <property type="project" value="UniProtKB-KW"/>
</dbReference>
<feature type="transmembrane region" description="Helical" evidence="9">
    <location>
        <begin position="107"/>
        <end position="128"/>
    </location>
</feature>
<keyword evidence="7 8" id="KW-0807">Transducer</keyword>
<accession>A0A7L1HXX7</accession>
<reference evidence="11 12" key="1">
    <citation type="submission" date="2019-09" db="EMBL/GenBank/DDBJ databases">
        <title>Bird 10,000 Genomes (B10K) Project - Family phase.</title>
        <authorList>
            <person name="Zhang G."/>
        </authorList>
    </citation>
    <scope>NUCLEOTIDE SEQUENCE [LARGE SCALE GENOMIC DNA]</scope>
    <source>
        <strain evidence="11">B10K-DU-002-14</strain>
        <tissue evidence="11">Muscle</tissue>
    </source>
</reference>
<evidence type="ECO:0000259" key="10">
    <source>
        <dbReference type="PROSITE" id="PS50262"/>
    </source>
</evidence>
<dbReference type="SUPFAM" id="SSF81321">
    <property type="entry name" value="Family A G protein-coupled receptor-like"/>
    <property type="match status" value="1"/>
</dbReference>
<feature type="transmembrane region" description="Helical" evidence="9">
    <location>
        <begin position="71"/>
        <end position="95"/>
    </location>
</feature>
<organism evidence="11 12">
    <name type="scientific">Nycticryphes semicollaris</name>
    <dbReference type="NCBI Taxonomy" id="227226"/>
    <lineage>
        <taxon>Eukaryota</taxon>
        <taxon>Metazoa</taxon>
        <taxon>Chordata</taxon>
        <taxon>Craniata</taxon>
        <taxon>Vertebrata</taxon>
        <taxon>Euteleostomi</taxon>
        <taxon>Archelosauria</taxon>
        <taxon>Archosauria</taxon>
        <taxon>Dinosauria</taxon>
        <taxon>Saurischia</taxon>
        <taxon>Theropoda</taxon>
        <taxon>Coelurosauria</taxon>
        <taxon>Aves</taxon>
        <taxon>Neognathae</taxon>
        <taxon>Neoaves</taxon>
        <taxon>Charadriiformes</taxon>
        <taxon>Rostratulidae</taxon>
        <taxon>Nycticryphes</taxon>
    </lineage>
</organism>
<feature type="non-terminal residue" evidence="11">
    <location>
        <position position="1"/>
    </location>
</feature>
<name>A0A7L1HXX7_9CHAR</name>
<proteinExistence type="inferred from homology"/>
<dbReference type="PROSITE" id="PS00237">
    <property type="entry name" value="G_PROTEIN_RECEP_F1_1"/>
    <property type="match status" value="1"/>
</dbReference>
<comment type="similarity">
    <text evidence="8">Belongs to the G-protein coupled receptor 1 family.</text>
</comment>
<evidence type="ECO:0000256" key="9">
    <source>
        <dbReference type="SAM" id="Phobius"/>
    </source>
</evidence>
<keyword evidence="2 8" id="KW-0812">Transmembrane</keyword>
<protein>
    <submittedName>
        <fullName evidence="11">MAS protein</fullName>
    </submittedName>
</protein>
<evidence type="ECO:0000256" key="2">
    <source>
        <dbReference type="ARBA" id="ARBA00022692"/>
    </source>
</evidence>
<dbReference type="PROSITE" id="PS50262">
    <property type="entry name" value="G_PROTEIN_RECEP_F1_2"/>
    <property type="match status" value="1"/>
</dbReference>
<keyword evidence="12" id="KW-1185">Reference proteome</keyword>